<reference evidence="1 2" key="1">
    <citation type="submission" date="2018-11" db="EMBL/GenBank/DDBJ databases">
        <authorList>
            <person name="Li F."/>
        </authorList>
    </citation>
    <scope>NUCLEOTIDE SEQUENCE [LARGE SCALE GENOMIC DNA]</scope>
    <source>
        <strain evidence="1 2">Gsoil 818</strain>
    </source>
</reference>
<comment type="caution">
    <text evidence="1">The sequence shown here is derived from an EMBL/GenBank/DDBJ whole genome shotgun (WGS) entry which is preliminary data.</text>
</comment>
<name>A0A3N0GMZ4_9ACTN</name>
<proteinExistence type="predicted"/>
<keyword evidence="2" id="KW-1185">Reference proteome</keyword>
<organism evidence="1 2">
    <name type="scientific">Nocardioides pocheonensis</name>
    <dbReference type="NCBI Taxonomy" id="661485"/>
    <lineage>
        <taxon>Bacteria</taxon>
        <taxon>Bacillati</taxon>
        <taxon>Actinomycetota</taxon>
        <taxon>Actinomycetes</taxon>
        <taxon>Propionibacteriales</taxon>
        <taxon>Nocardioidaceae</taxon>
        <taxon>Nocardioides</taxon>
    </lineage>
</organism>
<dbReference type="AlphaFoldDB" id="A0A3N0GMZ4"/>
<gene>
    <name evidence="1" type="ORF">EFL26_12675</name>
</gene>
<evidence type="ECO:0000313" key="2">
    <source>
        <dbReference type="Proteomes" id="UP000279994"/>
    </source>
</evidence>
<accession>A0A3N0GMZ4</accession>
<evidence type="ECO:0000313" key="1">
    <source>
        <dbReference type="EMBL" id="RNM13817.1"/>
    </source>
</evidence>
<protein>
    <submittedName>
        <fullName evidence="1">Uncharacterized protein</fullName>
    </submittedName>
</protein>
<dbReference type="OrthoDB" id="3827181at2"/>
<dbReference type="Proteomes" id="UP000279994">
    <property type="component" value="Unassembled WGS sequence"/>
</dbReference>
<sequence length="118" mass="12974">MVVDPAGRLWHVTVTVAGDPVEPLLVRSALARLSEQRPFIDSVSFTGASAELQFWDEGDSMLDVASLALRVWTEYREPAGLPSWEVVGLEVVEKSLRARRGGGRPVGHHKPTSVPFRL</sequence>
<dbReference type="EMBL" id="RJSF01000040">
    <property type="protein sequence ID" value="RNM13817.1"/>
    <property type="molecule type" value="Genomic_DNA"/>
</dbReference>